<name>A0A7J9EC90_9ROSI</name>
<proteinExistence type="predicted"/>
<comment type="caution">
    <text evidence="3">The sequence shown here is derived from an EMBL/GenBank/DDBJ whole genome shotgun (WGS) entry which is preliminary data.</text>
</comment>
<dbReference type="PANTHER" id="PTHR48200">
    <property type="entry name" value="PROTEIN, PUTATIVE-RELATED"/>
    <property type="match status" value="1"/>
</dbReference>
<evidence type="ECO:0000256" key="2">
    <source>
        <dbReference type="SAM" id="Phobius"/>
    </source>
</evidence>
<sequence>MIALHFLHRINVLIHVQLLNRDFVMENEFLDKVDDNAAVRIWSEKTQLEKGDSLTEGLVVFPKALGHVDEAVSDLRKVHRMCATLANLVLQPLLESRLSFLSGSLYLGFGGATGYASLLVFRQYRLRQFIPDFEKRNSELGKKIEQFEEKKLHLRLDVDVQKLEAEKLRKGKNNAEEDLDSLKIDYKKL</sequence>
<gene>
    <name evidence="3" type="ORF">Gotri_019248</name>
</gene>
<dbReference type="Proteomes" id="UP000593568">
    <property type="component" value="Unassembled WGS sequence"/>
</dbReference>
<evidence type="ECO:0000313" key="3">
    <source>
        <dbReference type="EMBL" id="MBA0770640.1"/>
    </source>
</evidence>
<keyword evidence="2" id="KW-0472">Membrane</keyword>
<keyword evidence="1" id="KW-0175">Coiled coil</keyword>
<protein>
    <submittedName>
        <fullName evidence="3">Uncharacterized protein</fullName>
    </submittedName>
</protein>
<keyword evidence="4" id="KW-1185">Reference proteome</keyword>
<accession>A0A7J9EC90</accession>
<feature type="coiled-coil region" evidence="1">
    <location>
        <begin position="130"/>
        <end position="185"/>
    </location>
</feature>
<reference evidence="3 4" key="1">
    <citation type="journal article" date="2019" name="Genome Biol. Evol.">
        <title>Insights into the evolution of the New World diploid cottons (Gossypium, subgenus Houzingenia) based on genome sequencing.</title>
        <authorList>
            <person name="Grover C.E."/>
            <person name="Arick M.A. 2nd"/>
            <person name="Thrash A."/>
            <person name="Conover J.L."/>
            <person name="Sanders W.S."/>
            <person name="Peterson D.G."/>
            <person name="Frelichowski J.E."/>
            <person name="Scheffler J.A."/>
            <person name="Scheffler B.E."/>
            <person name="Wendel J.F."/>
        </authorList>
    </citation>
    <scope>NUCLEOTIDE SEQUENCE [LARGE SCALE GENOMIC DNA]</scope>
    <source>
        <strain evidence="3">8</strain>
        <tissue evidence="3">Leaf</tissue>
    </source>
</reference>
<evidence type="ECO:0000313" key="4">
    <source>
        <dbReference type="Proteomes" id="UP000593568"/>
    </source>
</evidence>
<dbReference type="AlphaFoldDB" id="A0A7J9EC90"/>
<dbReference type="EMBL" id="JABEZW010000007">
    <property type="protein sequence ID" value="MBA0770640.1"/>
    <property type="molecule type" value="Genomic_DNA"/>
</dbReference>
<evidence type="ECO:0000256" key="1">
    <source>
        <dbReference type="SAM" id="Coils"/>
    </source>
</evidence>
<dbReference type="PANTHER" id="PTHR48200:SF1">
    <property type="entry name" value="AMINOTRANSFERASE-LIKE PLANT MOBILE DOMAIN-CONTAINING PROTEIN"/>
    <property type="match status" value="1"/>
</dbReference>
<organism evidence="3 4">
    <name type="scientific">Gossypium trilobum</name>
    <dbReference type="NCBI Taxonomy" id="34281"/>
    <lineage>
        <taxon>Eukaryota</taxon>
        <taxon>Viridiplantae</taxon>
        <taxon>Streptophyta</taxon>
        <taxon>Embryophyta</taxon>
        <taxon>Tracheophyta</taxon>
        <taxon>Spermatophyta</taxon>
        <taxon>Magnoliopsida</taxon>
        <taxon>eudicotyledons</taxon>
        <taxon>Gunneridae</taxon>
        <taxon>Pentapetalae</taxon>
        <taxon>rosids</taxon>
        <taxon>malvids</taxon>
        <taxon>Malvales</taxon>
        <taxon>Malvaceae</taxon>
        <taxon>Malvoideae</taxon>
        <taxon>Gossypium</taxon>
    </lineage>
</organism>
<keyword evidence="2" id="KW-1133">Transmembrane helix</keyword>
<keyword evidence="2" id="KW-0812">Transmembrane</keyword>
<feature type="transmembrane region" description="Helical" evidence="2">
    <location>
        <begin position="98"/>
        <end position="121"/>
    </location>
</feature>